<dbReference type="InterPro" id="IPR023591">
    <property type="entry name" value="Ribosomal_uS2_flav_dom_sf"/>
</dbReference>
<dbReference type="SUPFAM" id="SSF52313">
    <property type="entry name" value="Ribosomal protein S2"/>
    <property type="match status" value="1"/>
</dbReference>
<evidence type="ECO:0000313" key="3">
    <source>
        <dbReference type="EMBL" id="KKN87608.1"/>
    </source>
</evidence>
<evidence type="ECO:0000256" key="1">
    <source>
        <dbReference type="ARBA" id="ARBA00006242"/>
    </source>
</evidence>
<proteinExistence type="inferred from homology"/>
<dbReference type="PANTHER" id="PTHR12534:SF0">
    <property type="entry name" value="SMALL RIBOSOMAL SUBUNIT PROTEIN US2M"/>
    <property type="match status" value="1"/>
</dbReference>
<protein>
    <recommendedName>
        <fullName evidence="4">30S ribosomal protein S2</fullName>
    </recommendedName>
</protein>
<accession>A0A0F9X7P2</accession>
<dbReference type="GO" id="GO:0006412">
    <property type="term" value="P:translation"/>
    <property type="evidence" value="ECO:0007669"/>
    <property type="project" value="InterPro"/>
</dbReference>
<dbReference type="InterPro" id="IPR001865">
    <property type="entry name" value="Ribosomal_uS2"/>
</dbReference>
<dbReference type="InterPro" id="IPR005706">
    <property type="entry name" value="Ribosomal_uS2_bac/mit/plastid"/>
</dbReference>
<dbReference type="AlphaFoldDB" id="A0A0F9X7P2"/>
<dbReference type="Pfam" id="PF00318">
    <property type="entry name" value="Ribosomal_S2"/>
    <property type="match status" value="1"/>
</dbReference>
<dbReference type="PRINTS" id="PR00395">
    <property type="entry name" value="RIBOSOMALS2"/>
</dbReference>
<feature type="region of interest" description="Disordered" evidence="2">
    <location>
        <begin position="260"/>
        <end position="281"/>
    </location>
</feature>
<reference evidence="3" key="1">
    <citation type="journal article" date="2015" name="Nature">
        <title>Complex archaea that bridge the gap between prokaryotes and eukaryotes.</title>
        <authorList>
            <person name="Spang A."/>
            <person name="Saw J.H."/>
            <person name="Jorgensen S.L."/>
            <person name="Zaremba-Niedzwiedzka K."/>
            <person name="Martijn J."/>
            <person name="Lind A.E."/>
            <person name="van Eijk R."/>
            <person name="Schleper C."/>
            <person name="Guy L."/>
            <person name="Ettema T.J."/>
        </authorList>
    </citation>
    <scope>NUCLEOTIDE SEQUENCE</scope>
</reference>
<evidence type="ECO:0000256" key="2">
    <source>
        <dbReference type="SAM" id="MobiDB-lite"/>
    </source>
</evidence>
<dbReference type="Gene3D" id="1.10.287.610">
    <property type="entry name" value="Helix hairpin bin"/>
    <property type="match status" value="1"/>
</dbReference>
<dbReference type="GO" id="GO:0003735">
    <property type="term" value="F:structural constituent of ribosome"/>
    <property type="evidence" value="ECO:0007669"/>
    <property type="project" value="InterPro"/>
</dbReference>
<gene>
    <name evidence="3" type="ORF">LCGC14_0256490</name>
</gene>
<dbReference type="NCBIfam" id="TIGR01011">
    <property type="entry name" value="rpsB_bact"/>
    <property type="match status" value="1"/>
</dbReference>
<dbReference type="EMBL" id="LAZR01000136">
    <property type="protein sequence ID" value="KKN87608.1"/>
    <property type="molecule type" value="Genomic_DNA"/>
</dbReference>
<comment type="caution">
    <text evidence="3">The sequence shown here is derived from an EMBL/GenBank/DDBJ whole genome shotgun (WGS) entry which is preliminary data.</text>
</comment>
<dbReference type="PANTHER" id="PTHR12534">
    <property type="entry name" value="30S RIBOSOMAL PROTEIN S2 PROKARYOTIC AND ORGANELLAR"/>
    <property type="match status" value="1"/>
</dbReference>
<sequence>MEKIKENSKKTKENPIKDIEKKINLKKKTKENEFKIDPEEMLRAGLQFGHQTSRTHPKMKPYLFGVRSSIHIFDLEKTAEKLKETLGFIQKLILENKTILFVGTKIQAKDLVKEMAAETGFPYVVERWLGGTMTNFKVIKDRVEYFKDLERKKETGELEKYTKKERLEFDKELQKLRIKFEGIKEMSRIPDAIFIVDIKKDALAIEEARKKGLKVIGICDANTDPTLVDYSIPANDDAISSLKYIFGKVKEVILKAKQEVKDREQKAENKEQKTGSKEQEI</sequence>
<comment type="similarity">
    <text evidence="1">Belongs to the universal ribosomal protein uS2 family.</text>
</comment>
<name>A0A0F9X7P2_9ZZZZ</name>
<dbReference type="HAMAP" id="MF_00291_B">
    <property type="entry name" value="Ribosomal_uS2_B"/>
    <property type="match status" value="1"/>
</dbReference>
<dbReference type="Gene3D" id="3.40.50.10490">
    <property type="entry name" value="Glucose-6-phosphate isomerase like protein, domain 1"/>
    <property type="match status" value="1"/>
</dbReference>
<dbReference type="GO" id="GO:0022627">
    <property type="term" value="C:cytosolic small ribosomal subunit"/>
    <property type="evidence" value="ECO:0007669"/>
    <property type="project" value="TreeGrafter"/>
</dbReference>
<evidence type="ECO:0008006" key="4">
    <source>
        <dbReference type="Google" id="ProtNLM"/>
    </source>
</evidence>
<dbReference type="CDD" id="cd01425">
    <property type="entry name" value="RPS2"/>
    <property type="match status" value="1"/>
</dbReference>
<organism evidence="3">
    <name type="scientific">marine sediment metagenome</name>
    <dbReference type="NCBI Taxonomy" id="412755"/>
    <lineage>
        <taxon>unclassified sequences</taxon>
        <taxon>metagenomes</taxon>
        <taxon>ecological metagenomes</taxon>
    </lineage>
</organism>